<sequence length="69" mass="7861">MITAGTVHRDGERVFRDVRDATRAVAVELDDDYARLVIEVADPPATADLIERGRRRPTSRREDARRTRA</sequence>
<feature type="compositionally biased region" description="Basic and acidic residues" evidence="1">
    <location>
        <begin position="59"/>
        <end position="69"/>
    </location>
</feature>
<gene>
    <name evidence="2" type="ORF">J2S42_007658</name>
</gene>
<protein>
    <submittedName>
        <fullName evidence="2">Uncharacterized protein</fullName>
    </submittedName>
</protein>
<dbReference type="RefSeq" id="WP_307247401.1">
    <property type="nucleotide sequence ID" value="NZ_JAUSUZ010000001.1"/>
</dbReference>
<evidence type="ECO:0000256" key="1">
    <source>
        <dbReference type="SAM" id="MobiDB-lite"/>
    </source>
</evidence>
<dbReference type="Proteomes" id="UP001240236">
    <property type="component" value="Unassembled WGS sequence"/>
</dbReference>
<accession>A0AAE3W7I7</accession>
<proteinExistence type="predicted"/>
<name>A0AAE3W7I7_9ACTN</name>
<dbReference type="AlphaFoldDB" id="A0AAE3W7I7"/>
<organism evidence="2 3">
    <name type="scientific">Catenuloplanes indicus</name>
    <dbReference type="NCBI Taxonomy" id="137267"/>
    <lineage>
        <taxon>Bacteria</taxon>
        <taxon>Bacillati</taxon>
        <taxon>Actinomycetota</taxon>
        <taxon>Actinomycetes</taxon>
        <taxon>Micromonosporales</taxon>
        <taxon>Micromonosporaceae</taxon>
        <taxon>Catenuloplanes</taxon>
    </lineage>
</organism>
<comment type="caution">
    <text evidence="2">The sequence shown here is derived from an EMBL/GenBank/DDBJ whole genome shotgun (WGS) entry which is preliminary data.</text>
</comment>
<keyword evidence="3" id="KW-1185">Reference proteome</keyword>
<dbReference type="EMBL" id="JAUSUZ010000001">
    <property type="protein sequence ID" value="MDQ0370989.1"/>
    <property type="molecule type" value="Genomic_DNA"/>
</dbReference>
<evidence type="ECO:0000313" key="3">
    <source>
        <dbReference type="Proteomes" id="UP001240236"/>
    </source>
</evidence>
<evidence type="ECO:0000313" key="2">
    <source>
        <dbReference type="EMBL" id="MDQ0370989.1"/>
    </source>
</evidence>
<reference evidence="2 3" key="1">
    <citation type="submission" date="2023-07" db="EMBL/GenBank/DDBJ databases">
        <title>Sequencing the genomes of 1000 actinobacteria strains.</title>
        <authorList>
            <person name="Klenk H.-P."/>
        </authorList>
    </citation>
    <scope>NUCLEOTIDE SEQUENCE [LARGE SCALE GENOMIC DNA]</scope>
    <source>
        <strain evidence="2 3">DSM 44709</strain>
    </source>
</reference>
<feature type="region of interest" description="Disordered" evidence="1">
    <location>
        <begin position="46"/>
        <end position="69"/>
    </location>
</feature>